<sequence length="687" mass="76822">MTLSRTFTRTAALLALGAAAIGSAQAKDIASVTSPDGHIKVTVAIGDEARLTYSVSRDGTPLITPSRIGFTFTDMDPMERGFQFDGASTSSSDTRWEQPWGERRYVTDNHNELVVKVHQNGSSDAFKEAPAERRITLRFRVFDNGVGFRTEFGARPGGGAWHIADEDSEFNIAEPGTAWWIQAGDWNRYEYLYHKTPIDAVSVAHTPMTMKLQDGTWLSFHEASLVDYSGMWLKRLEGGRFRSTLAPSSHGAKVIRTGPFTTPWRTIRIASDAPGLYDNDLELNLNEPNKLGDVSWVKPFKYVGIWWKMHLDEWSWNSGPKHGATTEHAKQYIDFAAKHGFNEVLVEGWNVGWDVPWGRGFDFTKPYPDFDLKAVTDYARKKGVKFLGHNETGGNIANYEAQLDDAMSLYQSLGMNAVKTGYVADAGGITAPGDTPGTERMEWHDGQRTVEHHMKVVKDAAQHHIMIDDHEPVKDTGLRRTYPNWVSREGARGMEYNAWGVPKNPPSHIPNVYFTRMLSGPFDYTPGVLSLVGRGNTPIESTIARQLALYVVIYSPIQMAADTPENYAKHPNELTFIEKVPTDWAQTHTLMGEPGAYVVTARKDRNSDDWYVGGVTNEKARDVTVDLSFLDPGKTYTAKIWRDAPDADYRTETRFHDVIETRKVKKGDTWPVHIAPGGGFAIRIAAE</sequence>
<comment type="caution">
    <text evidence="5">The sequence shown here is derived from an EMBL/GenBank/DDBJ whole genome shotgun (WGS) entry which is preliminary data.</text>
</comment>
<organism evidence="5 6">
    <name type="scientific">Stakelama marina</name>
    <dbReference type="NCBI Taxonomy" id="2826939"/>
    <lineage>
        <taxon>Bacteria</taxon>
        <taxon>Pseudomonadati</taxon>
        <taxon>Pseudomonadota</taxon>
        <taxon>Alphaproteobacteria</taxon>
        <taxon>Sphingomonadales</taxon>
        <taxon>Sphingomonadaceae</taxon>
        <taxon>Stakelama</taxon>
    </lineage>
</organism>
<feature type="signal peptide" evidence="1">
    <location>
        <begin position="1"/>
        <end position="26"/>
    </location>
</feature>
<evidence type="ECO:0000259" key="4">
    <source>
        <dbReference type="Pfam" id="PF14509"/>
    </source>
</evidence>
<keyword evidence="1" id="KW-0732">Signal</keyword>
<dbReference type="InterPro" id="IPR019563">
    <property type="entry name" value="GH97_catalytic"/>
</dbReference>
<dbReference type="Gene3D" id="3.20.20.70">
    <property type="entry name" value="Aldolase class I"/>
    <property type="match status" value="1"/>
</dbReference>
<evidence type="ECO:0000259" key="2">
    <source>
        <dbReference type="Pfam" id="PF10566"/>
    </source>
</evidence>
<dbReference type="Pfam" id="PF14509">
    <property type="entry name" value="GH97_C"/>
    <property type="match status" value="1"/>
</dbReference>
<dbReference type="PANTHER" id="PTHR35803">
    <property type="entry name" value="GLUCAN 1,4-ALPHA-GLUCOSIDASE SUSB-RELATED"/>
    <property type="match status" value="1"/>
</dbReference>
<dbReference type="EMBL" id="JAGRQC010000006">
    <property type="protein sequence ID" value="MBR0553955.1"/>
    <property type="molecule type" value="Genomic_DNA"/>
</dbReference>
<proteinExistence type="predicted"/>
<dbReference type="InterPro" id="IPR014718">
    <property type="entry name" value="GH-type_carb-bd"/>
</dbReference>
<protein>
    <submittedName>
        <fullName evidence="5">Glycoside hydrolase family 97 protein</fullName>
    </submittedName>
</protein>
<dbReference type="InterPro" id="IPR029483">
    <property type="entry name" value="GH97_C"/>
</dbReference>
<feature type="domain" description="Glycosyl-hydrolase 97 N-terminal" evidence="3">
    <location>
        <begin position="32"/>
        <end position="288"/>
    </location>
</feature>
<dbReference type="GO" id="GO:0030246">
    <property type="term" value="F:carbohydrate binding"/>
    <property type="evidence" value="ECO:0007669"/>
    <property type="project" value="InterPro"/>
</dbReference>
<dbReference type="Pfam" id="PF14508">
    <property type="entry name" value="GH97_N"/>
    <property type="match status" value="1"/>
</dbReference>
<evidence type="ECO:0000313" key="6">
    <source>
        <dbReference type="Proteomes" id="UP000676996"/>
    </source>
</evidence>
<dbReference type="GO" id="GO:0016787">
    <property type="term" value="F:hydrolase activity"/>
    <property type="evidence" value="ECO:0007669"/>
    <property type="project" value="UniProtKB-KW"/>
</dbReference>
<dbReference type="RefSeq" id="WP_284055205.1">
    <property type="nucleotide sequence ID" value="NZ_JAGRQC010000006.1"/>
</dbReference>
<dbReference type="Pfam" id="PF10566">
    <property type="entry name" value="Glyco_hydro_97"/>
    <property type="match status" value="1"/>
</dbReference>
<feature type="domain" description="Glycosyl-hydrolase 97 catalytic" evidence="2">
    <location>
        <begin position="306"/>
        <end position="491"/>
    </location>
</feature>
<keyword evidence="5" id="KW-0378">Hydrolase</keyword>
<dbReference type="InterPro" id="IPR029486">
    <property type="entry name" value="GH97_N"/>
</dbReference>
<evidence type="ECO:0000259" key="3">
    <source>
        <dbReference type="Pfam" id="PF14508"/>
    </source>
</evidence>
<dbReference type="Proteomes" id="UP000676996">
    <property type="component" value="Unassembled WGS sequence"/>
</dbReference>
<dbReference type="InterPro" id="IPR052720">
    <property type="entry name" value="Glycosyl_hydrolase_97"/>
</dbReference>
<feature type="domain" description="Glycosyl-hydrolase 97 C-terminal oligomerisation" evidence="4">
    <location>
        <begin position="583"/>
        <end position="684"/>
    </location>
</feature>
<accession>A0A8T4ILF5</accession>
<dbReference type="PANTHER" id="PTHR35803:SF1">
    <property type="entry name" value="GLUCAN 1,4-ALPHA-GLUCOSIDASE SUSB"/>
    <property type="match status" value="1"/>
</dbReference>
<feature type="chain" id="PRO_5035861568" evidence="1">
    <location>
        <begin position="27"/>
        <end position="687"/>
    </location>
</feature>
<name>A0A8T4ILF5_9SPHN</name>
<dbReference type="Gene3D" id="2.70.98.10">
    <property type="match status" value="1"/>
</dbReference>
<gene>
    <name evidence="5" type="ORF">J7S20_15730</name>
</gene>
<evidence type="ECO:0000313" key="5">
    <source>
        <dbReference type="EMBL" id="MBR0553955.1"/>
    </source>
</evidence>
<evidence type="ECO:0000256" key="1">
    <source>
        <dbReference type="SAM" id="SignalP"/>
    </source>
</evidence>
<dbReference type="InterPro" id="IPR017853">
    <property type="entry name" value="GH"/>
</dbReference>
<reference evidence="5" key="1">
    <citation type="submission" date="2021-04" db="EMBL/GenBank/DDBJ databases">
        <title>Ouciella asimina sp. nov., isolated from the surface seawater in the hydrothermal field of Okinawa Trough.</title>
        <authorList>
            <person name="Shuang W."/>
        </authorList>
    </citation>
    <scope>NUCLEOTIDE SEQUENCE</scope>
    <source>
        <strain evidence="5">LXI357</strain>
    </source>
</reference>
<dbReference type="InterPro" id="IPR013785">
    <property type="entry name" value="Aldolase_TIM"/>
</dbReference>
<keyword evidence="6" id="KW-1185">Reference proteome</keyword>
<dbReference type="AlphaFoldDB" id="A0A8T4ILF5"/>
<dbReference type="SUPFAM" id="SSF51445">
    <property type="entry name" value="(Trans)glycosidases"/>
    <property type="match status" value="1"/>
</dbReference>